<dbReference type="InParanoid" id="G0NSR8"/>
<dbReference type="InterPro" id="IPR016186">
    <property type="entry name" value="C-type_lectin-like/link_sf"/>
</dbReference>
<accession>G0NSR8</accession>
<dbReference type="STRING" id="135651.G0NSR8"/>
<dbReference type="SMART" id="SM00605">
    <property type="entry name" value="CW"/>
    <property type="match status" value="1"/>
</dbReference>
<organism evidence="4">
    <name type="scientific">Caenorhabditis brenneri</name>
    <name type="common">Nematode worm</name>
    <dbReference type="NCBI Taxonomy" id="135651"/>
    <lineage>
        <taxon>Eukaryota</taxon>
        <taxon>Metazoa</taxon>
        <taxon>Ecdysozoa</taxon>
        <taxon>Nematoda</taxon>
        <taxon>Chromadorea</taxon>
        <taxon>Rhabditida</taxon>
        <taxon>Rhabditina</taxon>
        <taxon>Rhabditomorpha</taxon>
        <taxon>Rhabditoidea</taxon>
        <taxon>Rhabditidae</taxon>
        <taxon>Peloderinae</taxon>
        <taxon>Caenorhabditis</taxon>
    </lineage>
</organism>
<evidence type="ECO:0000259" key="2">
    <source>
        <dbReference type="SMART" id="SM00605"/>
    </source>
</evidence>
<dbReference type="CDD" id="cd00037">
    <property type="entry name" value="CLECT"/>
    <property type="match status" value="1"/>
</dbReference>
<evidence type="ECO:0000313" key="4">
    <source>
        <dbReference type="Proteomes" id="UP000008068"/>
    </source>
</evidence>
<dbReference type="OMA" id="TINDVCC"/>
<dbReference type="EMBL" id="GL379939">
    <property type="protein sequence ID" value="EGT36900.1"/>
    <property type="molecule type" value="Genomic_DNA"/>
</dbReference>
<name>G0NSR8_CAEBE</name>
<dbReference type="eggNOG" id="KOG4297">
    <property type="taxonomic scope" value="Eukaryota"/>
</dbReference>
<keyword evidence="1" id="KW-0732">Signal</keyword>
<sequence>MLLRVVFLIFFFLPCSICDTKLMEVNGKVIGTTQGTPSDSECLIDCYFNSTCFLVYLDAGRLCTVFSYLDNPKNLSVVAANDGSQVYFKATFPTDTCPSTLESTSLTYYSLTWKPTTNGWTFTGCRDDWHLSVRSENLSVCIKGFRGTIERSSAILYCEDKNSVMIGVQSVEESQWMKEEIRNLTNDSSYSQFFWIAGYRDCTGIEPGCRWFTWYDEMTTGNASMTEENASLSIKDYGQPANCLVIMGNEEKTINDVCCGGTSYEGVFCGYQLN</sequence>
<proteinExistence type="predicted"/>
<dbReference type="FunCoup" id="G0NSR8">
    <property type="interactions" value="381"/>
</dbReference>
<evidence type="ECO:0000256" key="1">
    <source>
        <dbReference type="SAM" id="SignalP"/>
    </source>
</evidence>
<dbReference type="SUPFAM" id="SSF56436">
    <property type="entry name" value="C-type lectin-like"/>
    <property type="match status" value="1"/>
</dbReference>
<reference evidence="4" key="1">
    <citation type="submission" date="2011-07" db="EMBL/GenBank/DDBJ databases">
        <authorList>
            <consortium name="Caenorhabditis brenneri Sequencing and Analysis Consortium"/>
            <person name="Wilson R.K."/>
        </authorList>
    </citation>
    <scope>NUCLEOTIDE SEQUENCE [LARGE SCALE GENOMIC DNA]</scope>
    <source>
        <strain evidence="4">PB2801</strain>
    </source>
</reference>
<dbReference type="OrthoDB" id="2142683at2759"/>
<dbReference type="PANTHER" id="PTHR47629:SF5">
    <property type="entry name" value="C-TYPE LECTIN-RELATED"/>
    <property type="match status" value="1"/>
</dbReference>
<protein>
    <recommendedName>
        <fullName evidence="2">PAN-3 domain-containing protein</fullName>
    </recommendedName>
</protein>
<evidence type="ECO:0000313" key="3">
    <source>
        <dbReference type="EMBL" id="EGT36900.1"/>
    </source>
</evidence>
<feature type="domain" description="PAN-3" evidence="2">
    <location>
        <begin position="3"/>
        <end position="122"/>
    </location>
</feature>
<dbReference type="InterPro" id="IPR006583">
    <property type="entry name" value="PAN-3_domain"/>
</dbReference>
<dbReference type="HOGENOM" id="CLU_078891_0_0_1"/>
<feature type="signal peptide" evidence="1">
    <location>
        <begin position="1"/>
        <end position="18"/>
    </location>
</feature>
<dbReference type="InterPro" id="IPR016187">
    <property type="entry name" value="CTDL_fold"/>
</dbReference>
<dbReference type="Proteomes" id="UP000008068">
    <property type="component" value="Unassembled WGS sequence"/>
</dbReference>
<feature type="chain" id="PRO_5003406250" description="PAN-3 domain-containing protein" evidence="1">
    <location>
        <begin position="19"/>
        <end position="274"/>
    </location>
</feature>
<dbReference type="AlphaFoldDB" id="G0NSR8"/>
<dbReference type="PANTHER" id="PTHR47629">
    <property type="entry name" value="C-TYPE LECTIN-RELATED"/>
    <property type="match status" value="1"/>
</dbReference>
<keyword evidence="4" id="KW-1185">Reference proteome</keyword>
<dbReference type="Gene3D" id="3.10.100.10">
    <property type="entry name" value="Mannose-Binding Protein A, subunit A"/>
    <property type="match status" value="1"/>
</dbReference>
<dbReference type="Pfam" id="PF08277">
    <property type="entry name" value="PAN_3"/>
    <property type="match status" value="1"/>
</dbReference>
<gene>
    <name evidence="3" type="ORF">CAEBREN_17923</name>
</gene>